<organism evidence="1 2">
    <name type="scientific">Hebeloma cylindrosporum</name>
    <dbReference type="NCBI Taxonomy" id="76867"/>
    <lineage>
        <taxon>Eukaryota</taxon>
        <taxon>Fungi</taxon>
        <taxon>Dikarya</taxon>
        <taxon>Basidiomycota</taxon>
        <taxon>Agaricomycotina</taxon>
        <taxon>Agaricomycetes</taxon>
        <taxon>Agaricomycetidae</taxon>
        <taxon>Agaricales</taxon>
        <taxon>Agaricineae</taxon>
        <taxon>Hymenogastraceae</taxon>
        <taxon>Hebeloma</taxon>
    </lineage>
</organism>
<keyword evidence="2" id="KW-1185">Reference proteome</keyword>
<dbReference type="AlphaFoldDB" id="A0A0C3CH31"/>
<reference evidence="2" key="2">
    <citation type="submission" date="2015-01" db="EMBL/GenBank/DDBJ databases">
        <title>Evolutionary Origins and Diversification of the Mycorrhizal Mutualists.</title>
        <authorList>
            <consortium name="DOE Joint Genome Institute"/>
            <consortium name="Mycorrhizal Genomics Consortium"/>
            <person name="Kohler A."/>
            <person name="Kuo A."/>
            <person name="Nagy L.G."/>
            <person name="Floudas D."/>
            <person name="Copeland A."/>
            <person name="Barry K.W."/>
            <person name="Cichocki N."/>
            <person name="Veneault-Fourrey C."/>
            <person name="LaButti K."/>
            <person name="Lindquist E.A."/>
            <person name="Lipzen A."/>
            <person name="Lundell T."/>
            <person name="Morin E."/>
            <person name="Murat C."/>
            <person name="Riley R."/>
            <person name="Ohm R."/>
            <person name="Sun H."/>
            <person name="Tunlid A."/>
            <person name="Henrissat B."/>
            <person name="Grigoriev I.V."/>
            <person name="Hibbett D.S."/>
            <person name="Martin F."/>
        </authorList>
    </citation>
    <scope>NUCLEOTIDE SEQUENCE [LARGE SCALE GENOMIC DNA]</scope>
    <source>
        <strain evidence="2">h7</strain>
    </source>
</reference>
<dbReference type="EMBL" id="KN831777">
    <property type="protein sequence ID" value="KIM42926.1"/>
    <property type="molecule type" value="Genomic_DNA"/>
</dbReference>
<accession>A0A0C3CH31</accession>
<evidence type="ECO:0000313" key="1">
    <source>
        <dbReference type="EMBL" id="KIM42926.1"/>
    </source>
</evidence>
<proteinExistence type="predicted"/>
<protein>
    <submittedName>
        <fullName evidence="1">Uncharacterized protein</fullName>
    </submittedName>
</protein>
<evidence type="ECO:0000313" key="2">
    <source>
        <dbReference type="Proteomes" id="UP000053424"/>
    </source>
</evidence>
<name>A0A0C3CH31_HEBCY</name>
<reference evidence="1 2" key="1">
    <citation type="submission" date="2014-04" db="EMBL/GenBank/DDBJ databases">
        <authorList>
            <consortium name="DOE Joint Genome Institute"/>
            <person name="Kuo A."/>
            <person name="Gay G."/>
            <person name="Dore J."/>
            <person name="Kohler A."/>
            <person name="Nagy L.G."/>
            <person name="Floudas D."/>
            <person name="Copeland A."/>
            <person name="Barry K.W."/>
            <person name="Cichocki N."/>
            <person name="Veneault-Fourrey C."/>
            <person name="LaButti K."/>
            <person name="Lindquist E.A."/>
            <person name="Lipzen A."/>
            <person name="Lundell T."/>
            <person name="Morin E."/>
            <person name="Murat C."/>
            <person name="Sun H."/>
            <person name="Tunlid A."/>
            <person name="Henrissat B."/>
            <person name="Grigoriev I.V."/>
            <person name="Hibbett D.S."/>
            <person name="Martin F."/>
            <person name="Nordberg H.P."/>
            <person name="Cantor M.N."/>
            <person name="Hua S.X."/>
        </authorList>
    </citation>
    <scope>NUCLEOTIDE SEQUENCE [LARGE SCALE GENOMIC DNA]</scope>
    <source>
        <strain evidence="2">h7</strain>
    </source>
</reference>
<dbReference type="HOGENOM" id="CLU_2941982_0_0_1"/>
<dbReference type="Proteomes" id="UP000053424">
    <property type="component" value="Unassembled WGS sequence"/>
</dbReference>
<gene>
    <name evidence="1" type="ORF">M413DRAFT_444547</name>
</gene>
<sequence length="60" mass="6766">MVTSESAPLAHAQITWIRLSDDDPRILSPSEIMRPFMFSTSDRLRCLLAVELGTNVNSKF</sequence>